<keyword evidence="2" id="KW-1185">Reference proteome</keyword>
<gene>
    <name evidence="1" type="ORF">P280DRAFT_519505</name>
</gene>
<evidence type="ECO:0008006" key="3">
    <source>
        <dbReference type="Google" id="ProtNLM"/>
    </source>
</evidence>
<reference evidence="1" key="1">
    <citation type="journal article" date="2020" name="Stud. Mycol.">
        <title>101 Dothideomycetes genomes: a test case for predicting lifestyles and emergence of pathogens.</title>
        <authorList>
            <person name="Haridas S."/>
            <person name="Albert R."/>
            <person name="Binder M."/>
            <person name="Bloem J."/>
            <person name="Labutti K."/>
            <person name="Salamov A."/>
            <person name="Andreopoulos B."/>
            <person name="Baker S."/>
            <person name="Barry K."/>
            <person name="Bills G."/>
            <person name="Bluhm B."/>
            <person name="Cannon C."/>
            <person name="Castanera R."/>
            <person name="Culley D."/>
            <person name="Daum C."/>
            <person name="Ezra D."/>
            <person name="Gonzalez J."/>
            <person name="Henrissat B."/>
            <person name="Kuo A."/>
            <person name="Liang C."/>
            <person name="Lipzen A."/>
            <person name="Lutzoni F."/>
            <person name="Magnuson J."/>
            <person name="Mondo S."/>
            <person name="Nolan M."/>
            <person name="Ohm R."/>
            <person name="Pangilinan J."/>
            <person name="Park H.-J."/>
            <person name="Ramirez L."/>
            <person name="Alfaro M."/>
            <person name="Sun H."/>
            <person name="Tritt A."/>
            <person name="Yoshinaga Y."/>
            <person name="Zwiers L.-H."/>
            <person name="Turgeon B."/>
            <person name="Goodwin S."/>
            <person name="Spatafora J."/>
            <person name="Crous P."/>
            <person name="Grigoriev I."/>
        </authorList>
    </citation>
    <scope>NUCLEOTIDE SEQUENCE</scope>
    <source>
        <strain evidence="1">CBS 473.64</strain>
    </source>
</reference>
<dbReference type="OrthoDB" id="3790934at2759"/>
<dbReference type="Proteomes" id="UP000799753">
    <property type="component" value="Unassembled WGS sequence"/>
</dbReference>
<protein>
    <recommendedName>
        <fullName evidence="3">JmjC domain-containing protein</fullName>
    </recommendedName>
</protein>
<name>A0A6A6RVY4_9PLEO</name>
<dbReference type="AlphaFoldDB" id="A0A6A6RVY4"/>
<evidence type="ECO:0000313" key="1">
    <source>
        <dbReference type="EMBL" id="KAF2639317.1"/>
    </source>
</evidence>
<evidence type="ECO:0000313" key="2">
    <source>
        <dbReference type="Proteomes" id="UP000799753"/>
    </source>
</evidence>
<sequence length="412" mass="45960">MSDKRITTMGQIKETLNRNTDLANMPYFKNLVESKNIGPLRGTDRYRERFGNTPLDYPALGTTPSPFKPKEWNVVETPEKVRDILLQDVKTEMEKEEGGNLYWPPSSTRAEEARDAIELIRNLTNPEFECGEGLIPQLPSPTLEALVSGNKENWRSAISHTQMASSVFPRDHLITLQHHNEAISFSTLLVGQILWIIWPPTEDNLNTLQAAYESYASTLDETAFDITDKLIGGISLVQSVGEGLRVPPFCLMTALPLQTSVLAAYNIIASSKFVPTLLEIPFLKSWWKTEAEGAEKRATFGRGLLAPIQQILRAQFETYTAAQYNKIPVTTRNGPLMQFLSTWDETRSNVIGLMDAETAAALNSSMKEFLCSVLGEACAICGERLGEHLGEKKARVEAHFDDEHWLGGEDGV</sequence>
<dbReference type="EMBL" id="MU006787">
    <property type="protein sequence ID" value="KAF2639317.1"/>
    <property type="molecule type" value="Genomic_DNA"/>
</dbReference>
<organism evidence="1 2">
    <name type="scientific">Massarina eburnea CBS 473.64</name>
    <dbReference type="NCBI Taxonomy" id="1395130"/>
    <lineage>
        <taxon>Eukaryota</taxon>
        <taxon>Fungi</taxon>
        <taxon>Dikarya</taxon>
        <taxon>Ascomycota</taxon>
        <taxon>Pezizomycotina</taxon>
        <taxon>Dothideomycetes</taxon>
        <taxon>Pleosporomycetidae</taxon>
        <taxon>Pleosporales</taxon>
        <taxon>Massarineae</taxon>
        <taxon>Massarinaceae</taxon>
        <taxon>Massarina</taxon>
    </lineage>
</organism>
<accession>A0A6A6RVY4</accession>
<proteinExistence type="predicted"/>